<dbReference type="PANTHER" id="PTHR46609">
    <property type="entry name" value="EXONUCLEASE, PHAGE-TYPE/RECB, C-TERMINAL DOMAIN-CONTAINING PROTEIN"/>
    <property type="match status" value="1"/>
</dbReference>
<reference evidence="5" key="1">
    <citation type="submission" date="2025-08" db="UniProtKB">
        <authorList>
            <consortium name="RefSeq"/>
        </authorList>
    </citation>
    <scope>IDENTIFICATION</scope>
</reference>
<dbReference type="GO" id="GO:0008270">
    <property type="term" value="F:zinc ion binding"/>
    <property type="evidence" value="ECO:0007669"/>
    <property type="project" value="UniProtKB-KW"/>
</dbReference>
<dbReference type="Proteomes" id="UP000515152">
    <property type="component" value="Chromosome 9"/>
</dbReference>
<dbReference type="Pfam" id="PF09588">
    <property type="entry name" value="YqaJ"/>
    <property type="match status" value="1"/>
</dbReference>
<dbReference type="OrthoDB" id="261614at2759"/>
<sequence>MTYMKAERVDYIKSKAAAEMESLVAEQAKSAEGISIPPADAVTDKPESPPAKRRNLGSFLKIASRQVSNKDRLTGTVSVRAACHRSMQKNEKPHSLRIVLRDAEPVVMTSSQCSCKAGTAVCNHTVALLFQTAHYSELNIQGVKPGPVNSMIITRPRLNRRMEGGIRSTLYKGVNGHPFDIGLLCIDDHYKDFAIEERPLIATMSISAEKSLVETSFGLAQKGSVLSYQQPILPTKLIKIHMDAPPFPKLPTDIYRLAPTDCVHELTEEENLHLKSLNVTLEIARKIEVATREQAGSSEWHQLRRPRITSSHFREVCFVRGDGSAQSLAERILKGTRQTADMKRGADMEFTAAQEYSKIRNVNYMPCGLIVHPDAPWLGTSPDGLVFDPLAQPPFGLVEIKCPNVTSYVDCKYLNMKEGTLLLKESHSYYWQVQGQLMLTGMKWCDFVICAQEDMLVQRIIVDPEVTKVVREKADRFFFNIYMPKYLTSNRR</sequence>
<keyword evidence="1" id="KW-0862">Zinc</keyword>
<evidence type="ECO:0000256" key="1">
    <source>
        <dbReference type="PROSITE-ProRule" id="PRU00325"/>
    </source>
</evidence>
<dbReference type="InterPro" id="IPR019080">
    <property type="entry name" value="YqaJ_viral_recombinase"/>
</dbReference>
<evidence type="ECO:0000313" key="4">
    <source>
        <dbReference type="Proteomes" id="UP000515152"/>
    </source>
</evidence>
<keyword evidence="4" id="KW-1185">Reference proteome</keyword>
<dbReference type="InterPro" id="IPR051703">
    <property type="entry name" value="NF-kappa-B_Signaling_Reg"/>
</dbReference>
<proteinExistence type="predicted"/>
<protein>
    <submittedName>
        <fullName evidence="5">Uncharacterized protein LOC116221807</fullName>
    </submittedName>
</protein>
<keyword evidence="1" id="KW-0479">Metal-binding</keyword>
<dbReference type="CDD" id="cd22343">
    <property type="entry name" value="PDDEXK_lambda_exonuclease-like"/>
    <property type="match status" value="1"/>
</dbReference>
<organism evidence="4 5">
    <name type="scientific">Clupea harengus</name>
    <name type="common">Atlantic herring</name>
    <dbReference type="NCBI Taxonomy" id="7950"/>
    <lineage>
        <taxon>Eukaryota</taxon>
        <taxon>Metazoa</taxon>
        <taxon>Chordata</taxon>
        <taxon>Craniata</taxon>
        <taxon>Vertebrata</taxon>
        <taxon>Euteleostomi</taxon>
        <taxon>Actinopterygii</taxon>
        <taxon>Neopterygii</taxon>
        <taxon>Teleostei</taxon>
        <taxon>Clupei</taxon>
        <taxon>Clupeiformes</taxon>
        <taxon>Clupeoidei</taxon>
        <taxon>Clupeidae</taxon>
        <taxon>Clupea</taxon>
    </lineage>
</organism>
<dbReference type="PANTHER" id="PTHR46609:SF7">
    <property type="match status" value="1"/>
</dbReference>
<dbReference type="GeneID" id="116221807"/>
<dbReference type="RefSeq" id="XP_031429123.2">
    <property type="nucleotide sequence ID" value="XM_031573263.2"/>
</dbReference>
<evidence type="ECO:0000313" key="5">
    <source>
        <dbReference type="RefSeq" id="XP_031429123.2"/>
    </source>
</evidence>
<dbReference type="KEGG" id="char:116221807"/>
<dbReference type="InterPro" id="IPR007527">
    <property type="entry name" value="Znf_SWIM"/>
</dbReference>
<accession>A0A6P8FLL3</accession>
<evidence type="ECO:0000259" key="3">
    <source>
        <dbReference type="PROSITE" id="PS50966"/>
    </source>
</evidence>
<dbReference type="AlphaFoldDB" id="A0A6P8FLL3"/>
<name>A0A6P8FLL3_CLUHA</name>
<feature type="domain" description="SWIM-type" evidence="3">
    <location>
        <begin position="96"/>
        <end position="133"/>
    </location>
</feature>
<evidence type="ECO:0000256" key="2">
    <source>
        <dbReference type="SAM" id="MobiDB-lite"/>
    </source>
</evidence>
<keyword evidence="1" id="KW-0863">Zinc-finger</keyword>
<dbReference type="PROSITE" id="PS50966">
    <property type="entry name" value="ZF_SWIM"/>
    <property type="match status" value="1"/>
</dbReference>
<gene>
    <name evidence="5" type="primary">LOC116221807</name>
</gene>
<feature type="region of interest" description="Disordered" evidence="2">
    <location>
        <begin position="29"/>
        <end position="54"/>
    </location>
</feature>